<evidence type="ECO:0000313" key="1">
    <source>
        <dbReference type="Ensembl" id="ENSFALP00000019176.1"/>
    </source>
</evidence>
<dbReference type="AlphaFoldDB" id="A0A803V8X0"/>
<accession>A0A803V8X0</accession>
<reference evidence="1 2" key="1">
    <citation type="journal article" date="2012" name="Nature">
        <title>The genomic landscape of species divergence in Ficedula flycatchers.</title>
        <authorList>
            <person name="Ellegren H."/>
            <person name="Smeds L."/>
            <person name="Burri R."/>
            <person name="Olason P.I."/>
            <person name="Backstrom N."/>
            <person name="Kawakami T."/>
            <person name="Kunstner A."/>
            <person name="Makinen H."/>
            <person name="Nadachowska-Brzyska K."/>
            <person name="Qvarnstrom A."/>
            <person name="Uebbing S."/>
            <person name="Wolf J.B."/>
        </authorList>
    </citation>
    <scope>NUCLEOTIDE SEQUENCE [LARGE SCALE GENOMIC DNA]</scope>
</reference>
<proteinExistence type="predicted"/>
<evidence type="ECO:0000313" key="2">
    <source>
        <dbReference type="Proteomes" id="UP000016665"/>
    </source>
</evidence>
<reference evidence="1" key="3">
    <citation type="submission" date="2025-09" db="UniProtKB">
        <authorList>
            <consortium name="Ensembl"/>
        </authorList>
    </citation>
    <scope>IDENTIFICATION</scope>
</reference>
<dbReference type="Proteomes" id="UP000016665">
    <property type="component" value="Chromosome 28"/>
</dbReference>
<protein>
    <submittedName>
        <fullName evidence="1">Uncharacterized protein</fullName>
    </submittedName>
</protein>
<dbReference type="Ensembl" id="ENSFALT00000040410.1">
    <property type="protein sequence ID" value="ENSFALP00000019176.1"/>
    <property type="gene ID" value="ENSFALG00000026654.1"/>
</dbReference>
<reference evidence="1" key="2">
    <citation type="submission" date="2025-08" db="UniProtKB">
        <authorList>
            <consortium name="Ensembl"/>
        </authorList>
    </citation>
    <scope>IDENTIFICATION</scope>
</reference>
<name>A0A803V8X0_FICAL</name>
<organism evidence="1 2">
    <name type="scientific">Ficedula albicollis</name>
    <name type="common">Collared flycatcher</name>
    <name type="synonym">Muscicapa albicollis</name>
    <dbReference type="NCBI Taxonomy" id="59894"/>
    <lineage>
        <taxon>Eukaryota</taxon>
        <taxon>Metazoa</taxon>
        <taxon>Chordata</taxon>
        <taxon>Craniata</taxon>
        <taxon>Vertebrata</taxon>
        <taxon>Euteleostomi</taxon>
        <taxon>Archelosauria</taxon>
        <taxon>Archosauria</taxon>
        <taxon>Dinosauria</taxon>
        <taxon>Saurischia</taxon>
        <taxon>Theropoda</taxon>
        <taxon>Coelurosauria</taxon>
        <taxon>Aves</taxon>
        <taxon>Neognathae</taxon>
        <taxon>Neoaves</taxon>
        <taxon>Telluraves</taxon>
        <taxon>Australaves</taxon>
        <taxon>Passeriformes</taxon>
        <taxon>Muscicapidae</taxon>
        <taxon>Ficedula</taxon>
    </lineage>
</organism>
<sequence length="92" mass="9707">HDQRSGRHTTIMAVEFDGAPWAVGDRSGGGLGPCRGVVTHVTVMSLGSHPQSCGQLEQRLHGVKGNKMGIYCKAFKSHILAVPMPQCGPCPA</sequence>
<keyword evidence="2" id="KW-1185">Reference proteome</keyword>